<dbReference type="AlphaFoldDB" id="A0AA39TM48"/>
<keyword evidence="1" id="KW-0472">Membrane</keyword>
<dbReference type="EMBL" id="JAULSR010000009">
    <property type="protein sequence ID" value="KAK0612304.1"/>
    <property type="molecule type" value="Genomic_DNA"/>
</dbReference>
<dbReference type="Proteomes" id="UP001174934">
    <property type="component" value="Unassembled WGS sequence"/>
</dbReference>
<feature type="transmembrane region" description="Helical" evidence="1">
    <location>
        <begin position="7"/>
        <end position="31"/>
    </location>
</feature>
<feature type="transmembrane region" description="Helical" evidence="1">
    <location>
        <begin position="85"/>
        <end position="103"/>
    </location>
</feature>
<sequence>MGSELLFYYYFFIIFLLFLLFLSACLAYTWWKTWLSCGLVTSVYLFKAARGVSGVGWGSLFFFKFFFTLYCLATYRFAPRRIVRCILFAVVPCGGLLAVWEGVA</sequence>
<protein>
    <submittedName>
        <fullName evidence="2">Uncharacterized protein</fullName>
    </submittedName>
</protein>
<proteinExistence type="predicted"/>
<feature type="transmembrane region" description="Helical" evidence="1">
    <location>
        <begin position="51"/>
        <end position="73"/>
    </location>
</feature>
<reference evidence="2" key="1">
    <citation type="submission" date="2023-06" db="EMBL/GenBank/DDBJ databases">
        <title>Genome-scale phylogeny and comparative genomics of the fungal order Sordariales.</title>
        <authorList>
            <consortium name="Lawrence Berkeley National Laboratory"/>
            <person name="Hensen N."/>
            <person name="Bonometti L."/>
            <person name="Westerberg I."/>
            <person name="Brannstrom I.O."/>
            <person name="Guillou S."/>
            <person name="Cros-Aarteil S."/>
            <person name="Calhoun S."/>
            <person name="Haridas S."/>
            <person name="Kuo A."/>
            <person name="Mondo S."/>
            <person name="Pangilinan J."/>
            <person name="Riley R."/>
            <person name="LaButti K."/>
            <person name="Andreopoulos B."/>
            <person name="Lipzen A."/>
            <person name="Chen C."/>
            <person name="Yanf M."/>
            <person name="Daum C."/>
            <person name="Ng V."/>
            <person name="Clum A."/>
            <person name="Steindorff A."/>
            <person name="Ohm R."/>
            <person name="Martin F."/>
            <person name="Silar P."/>
            <person name="Natvig D."/>
            <person name="Lalanne C."/>
            <person name="Gautier V."/>
            <person name="Ament-velasquez S.L."/>
            <person name="Kruys A."/>
            <person name="Hutchinson M.I."/>
            <person name="Powell A.J."/>
            <person name="Barry K."/>
            <person name="Miller A.N."/>
            <person name="Grigoriev I.V."/>
            <person name="Debuchy R."/>
            <person name="Gladieux P."/>
            <person name="Thoren M.H."/>
            <person name="Johannesson H."/>
        </authorList>
    </citation>
    <scope>NUCLEOTIDE SEQUENCE</scope>
    <source>
        <strain evidence="2">SMH3391-2</strain>
    </source>
</reference>
<keyword evidence="3" id="KW-1185">Reference proteome</keyword>
<keyword evidence="1" id="KW-0812">Transmembrane</keyword>
<evidence type="ECO:0000313" key="2">
    <source>
        <dbReference type="EMBL" id="KAK0612304.1"/>
    </source>
</evidence>
<comment type="caution">
    <text evidence="2">The sequence shown here is derived from an EMBL/GenBank/DDBJ whole genome shotgun (WGS) entry which is preliminary data.</text>
</comment>
<gene>
    <name evidence="2" type="ORF">B0T17DRAFT_402274</name>
</gene>
<accession>A0AA39TM48</accession>
<organism evidence="2 3">
    <name type="scientific">Bombardia bombarda</name>
    <dbReference type="NCBI Taxonomy" id="252184"/>
    <lineage>
        <taxon>Eukaryota</taxon>
        <taxon>Fungi</taxon>
        <taxon>Dikarya</taxon>
        <taxon>Ascomycota</taxon>
        <taxon>Pezizomycotina</taxon>
        <taxon>Sordariomycetes</taxon>
        <taxon>Sordariomycetidae</taxon>
        <taxon>Sordariales</taxon>
        <taxon>Lasiosphaeriaceae</taxon>
        <taxon>Bombardia</taxon>
    </lineage>
</organism>
<name>A0AA39TM48_9PEZI</name>
<keyword evidence="1" id="KW-1133">Transmembrane helix</keyword>
<evidence type="ECO:0000256" key="1">
    <source>
        <dbReference type="SAM" id="Phobius"/>
    </source>
</evidence>
<evidence type="ECO:0000313" key="3">
    <source>
        <dbReference type="Proteomes" id="UP001174934"/>
    </source>
</evidence>